<feature type="compositionally biased region" description="Polar residues" evidence="11">
    <location>
        <begin position="1018"/>
        <end position="1032"/>
    </location>
</feature>
<feature type="compositionally biased region" description="Basic residues" evidence="11">
    <location>
        <begin position="673"/>
        <end position="683"/>
    </location>
</feature>
<dbReference type="InterPro" id="IPR013257">
    <property type="entry name" value="SRI"/>
</dbReference>
<dbReference type="InterPro" id="IPR027417">
    <property type="entry name" value="P-loop_NTPase"/>
</dbReference>
<dbReference type="GO" id="GO:0000724">
    <property type="term" value="P:double-strand break repair via homologous recombination"/>
    <property type="evidence" value="ECO:0007669"/>
    <property type="project" value="TreeGrafter"/>
</dbReference>
<organism evidence="14 15">
    <name type="scientific">Trichobilharzia regenti</name>
    <name type="common">Nasal bird schistosome</name>
    <dbReference type="NCBI Taxonomy" id="157069"/>
    <lineage>
        <taxon>Eukaryota</taxon>
        <taxon>Metazoa</taxon>
        <taxon>Spiralia</taxon>
        <taxon>Lophotrochozoa</taxon>
        <taxon>Platyhelminthes</taxon>
        <taxon>Trematoda</taxon>
        <taxon>Digenea</taxon>
        <taxon>Strigeidida</taxon>
        <taxon>Schistosomatoidea</taxon>
        <taxon>Schistosomatidae</taxon>
        <taxon>Trichobilharzia</taxon>
    </lineage>
</organism>
<dbReference type="Proteomes" id="UP000050795">
    <property type="component" value="Unassembled WGS sequence"/>
</dbReference>
<dbReference type="GO" id="GO:0003677">
    <property type="term" value="F:DNA binding"/>
    <property type="evidence" value="ECO:0007669"/>
    <property type="project" value="UniProtKB-KW"/>
</dbReference>
<evidence type="ECO:0000256" key="5">
    <source>
        <dbReference type="ARBA" id="ARBA00022806"/>
    </source>
</evidence>
<feature type="region of interest" description="Disordered" evidence="11">
    <location>
        <begin position="798"/>
        <end position="825"/>
    </location>
</feature>
<dbReference type="PROSITE" id="PS51192">
    <property type="entry name" value="HELICASE_ATP_BIND_1"/>
    <property type="match status" value="1"/>
</dbReference>
<evidence type="ECO:0000256" key="6">
    <source>
        <dbReference type="ARBA" id="ARBA00022840"/>
    </source>
</evidence>
<dbReference type="NCBIfam" id="TIGR00614">
    <property type="entry name" value="recQ_fam"/>
    <property type="match status" value="1"/>
</dbReference>
<keyword evidence="14" id="KW-1185">Reference proteome</keyword>
<dbReference type="AlphaFoldDB" id="A0AA85KC57"/>
<reference evidence="14" key="1">
    <citation type="submission" date="2022-06" db="EMBL/GenBank/DDBJ databases">
        <authorList>
            <person name="Berger JAMES D."/>
            <person name="Berger JAMES D."/>
        </authorList>
    </citation>
    <scope>NUCLEOTIDE SEQUENCE [LARGE SCALE GENOMIC DNA]</scope>
</reference>
<dbReference type="PROSITE" id="PS00690">
    <property type="entry name" value="DEAH_ATP_HELICASE"/>
    <property type="match status" value="1"/>
</dbReference>
<dbReference type="PANTHER" id="PTHR13710">
    <property type="entry name" value="DNA HELICASE RECQ FAMILY MEMBER"/>
    <property type="match status" value="1"/>
</dbReference>
<evidence type="ECO:0000256" key="9">
    <source>
        <dbReference type="ARBA" id="ARBA00034617"/>
    </source>
</evidence>
<dbReference type="InterPro" id="IPR014001">
    <property type="entry name" value="Helicase_ATP-bd"/>
</dbReference>
<keyword evidence="8" id="KW-0539">Nucleus</keyword>
<evidence type="ECO:0000256" key="8">
    <source>
        <dbReference type="ARBA" id="ARBA00023242"/>
    </source>
</evidence>
<dbReference type="GO" id="GO:0043138">
    <property type="term" value="F:3'-5' DNA helicase activity"/>
    <property type="evidence" value="ECO:0007669"/>
    <property type="project" value="UniProtKB-EC"/>
</dbReference>
<evidence type="ECO:0000259" key="12">
    <source>
        <dbReference type="PROSITE" id="PS51192"/>
    </source>
</evidence>
<feature type="compositionally biased region" description="Basic and acidic residues" evidence="11">
    <location>
        <begin position="776"/>
        <end position="785"/>
    </location>
</feature>
<evidence type="ECO:0000259" key="13">
    <source>
        <dbReference type="PROSITE" id="PS51194"/>
    </source>
</evidence>
<dbReference type="EC" id="5.6.2.4" evidence="10"/>
<keyword evidence="5" id="KW-0347">Helicase</keyword>
<dbReference type="GO" id="GO:0005694">
    <property type="term" value="C:chromosome"/>
    <property type="evidence" value="ECO:0007669"/>
    <property type="project" value="InterPro"/>
</dbReference>
<feature type="domain" description="Helicase C-terminal" evidence="13">
    <location>
        <begin position="246"/>
        <end position="414"/>
    </location>
</feature>
<dbReference type="InterPro" id="IPR002464">
    <property type="entry name" value="DNA/RNA_helicase_DEAH_CS"/>
</dbReference>
<evidence type="ECO:0000256" key="11">
    <source>
        <dbReference type="SAM" id="MobiDB-lite"/>
    </source>
</evidence>
<keyword evidence="3" id="KW-0547">Nucleotide-binding</keyword>
<feature type="compositionally biased region" description="Polar residues" evidence="11">
    <location>
        <begin position="684"/>
        <end position="702"/>
    </location>
</feature>
<dbReference type="GO" id="GO:0016787">
    <property type="term" value="F:hydrolase activity"/>
    <property type="evidence" value="ECO:0007669"/>
    <property type="project" value="UniProtKB-KW"/>
</dbReference>
<dbReference type="GO" id="GO:0005524">
    <property type="term" value="F:ATP binding"/>
    <property type="evidence" value="ECO:0007669"/>
    <property type="project" value="UniProtKB-KW"/>
</dbReference>
<comment type="catalytic activity">
    <reaction evidence="9">
        <text>Couples ATP hydrolysis with the unwinding of duplex DNA by translocating in the 3'-5' direction.</text>
        <dbReference type="EC" id="5.6.2.4"/>
    </reaction>
</comment>
<feature type="region of interest" description="Disordered" evidence="11">
    <location>
        <begin position="1053"/>
        <end position="1079"/>
    </location>
</feature>
<keyword evidence="7" id="KW-0238">DNA-binding</keyword>
<dbReference type="GO" id="GO:0005737">
    <property type="term" value="C:cytoplasm"/>
    <property type="evidence" value="ECO:0007669"/>
    <property type="project" value="TreeGrafter"/>
</dbReference>
<dbReference type="SUPFAM" id="SSF52540">
    <property type="entry name" value="P-loop containing nucleoside triphosphate hydrolases"/>
    <property type="match status" value="1"/>
</dbReference>
<dbReference type="InterPro" id="IPR032284">
    <property type="entry name" value="RecQ_Zn-bd"/>
</dbReference>
<sequence>MASFNQHDVYKSLSDVFKLKEFKSKLQEQAVLSVLKGRNDVFISMPTGSGKSLCFQLPAVMRPGVALVVSPLLALISDQLEHLKKLHILAETINSRTADTQRRKLFHQVTSIPRESSKYLKLLYITPEQLQTPFSSSLISQLYENSCISYFVVDEAHCVSEWGHDFRPAYLALGKIRRKLFPAVPCIALTATATPRVREDIIKSLGLGEFSRCSSIKPAGYIGDLEEFRCSVFRSNLYYDVIFGDLLDDVYADVLQFAAECIGWDRSKSPEWKKLGCGIVYCRTRTDCESLAEKLTTLGLPSQAYHAGLSKSGREGVQTGWSSGLYPVVVATISFGMGVDKSNVRFVLHWTLPKSLAAYYQESGRAGRDGQQAYCRIYYFKKERDTVVFLTNQESSSGSQKSLDNAKCRKTDINGMVKYVESATCRHQQFATYFKDEPPPCQNRCDACANASKVSMNLALFRATEFTTKISQNTDDNYSENYNDNFKDNNNEDGDVDNFSVDQQREEFERSERQRLISSEFEKRRRNSEKAMQSSWVAAPDTTEVVSPNNRNLTGITGRCRDQTLQLLISAMRKLFPEHDALLTKLCADAEYALFKESKVAAMYRTRMARLITLVRRPNADKESVWNAVKSKADAVLAQTKSTENNTEDNRSNISSKTSKTSASSLSSSSSKQVHHQQNKLIKRSNSPEINKSSNLYSTPNVSKKLKLETSSTTPPPTTNTNFKSHFKSEHISPIKNHRLNDDVKHKLDGSDDDDFLDFDDDDDDDEEQVKPSSKSKNESDKYIKRHGDLNQFIQKSIKSDSNNNNNNNNRCKEDGYPSKKPDLHLNSFKLDEDIIKSYNRTELHIDESSPDLSDDDDDDDDDGCIDGDYEEKTVEKETTTTTTSSTLVKISEHSLPLTKTADEKANNNSDNDDDNHDGDNGVDNITSVEVTSSEAVPKSEPSEPEKRVVYFWEQNNKTEDSCSVNVNTITRTISSNASTIPSSNTMSCVDYHNVNQFSSSIIKATTTATNDPVSMGTGVSSETQPLTPQKQQPHHKHRAFNPRSIVSIPTNTRHSSEVKEKNNSTCTEMHSSSSASSSTATELAKQVVASLSRYFAKGLFDNKDSFKLVAKKLTRKLLTHHEVDVFTKSMLDQLIDQLLLQFIQTKHRIQSPDDIDWSKLAAIFLRLP</sequence>
<feature type="region of interest" description="Disordered" evidence="11">
    <location>
        <begin position="473"/>
        <end position="494"/>
    </location>
</feature>
<dbReference type="InterPro" id="IPR001650">
    <property type="entry name" value="Helicase_C-like"/>
</dbReference>
<feature type="region of interest" description="Disordered" evidence="11">
    <location>
        <begin position="753"/>
        <end position="785"/>
    </location>
</feature>
<protein>
    <recommendedName>
        <fullName evidence="10">DNA 3'-5' helicase</fullName>
        <ecNumber evidence="10">5.6.2.4</ecNumber>
    </recommendedName>
</protein>
<comment type="similarity">
    <text evidence="2">Belongs to the helicase family. RecQ subfamily.</text>
</comment>
<dbReference type="WBParaSite" id="TREG1_80710.1">
    <property type="protein sequence ID" value="TREG1_80710.1"/>
    <property type="gene ID" value="TREG1_80710"/>
</dbReference>
<evidence type="ECO:0000256" key="7">
    <source>
        <dbReference type="ARBA" id="ARBA00023125"/>
    </source>
</evidence>
<dbReference type="Pfam" id="PF00270">
    <property type="entry name" value="DEAD"/>
    <property type="match status" value="1"/>
</dbReference>
<evidence type="ECO:0000256" key="4">
    <source>
        <dbReference type="ARBA" id="ARBA00022801"/>
    </source>
</evidence>
<evidence type="ECO:0000256" key="10">
    <source>
        <dbReference type="ARBA" id="ARBA00034808"/>
    </source>
</evidence>
<dbReference type="GO" id="GO:0006355">
    <property type="term" value="P:regulation of DNA-templated transcription"/>
    <property type="evidence" value="ECO:0007669"/>
    <property type="project" value="InterPro"/>
</dbReference>
<evidence type="ECO:0000256" key="2">
    <source>
        <dbReference type="ARBA" id="ARBA00005446"/>
    </source>
</evidence>
<name>A0AA85KC57_TRIRE</name>
<reference evidence="15" key="2">
    <citation type="submission" date="2023-11" db="UniProtKB">
        <authorList>
            <consortium name="WormBaseParasite"/>
        </authorList>
    </citation>
    <scope>IDENTIFICATION</scope>
</reference>
<comment type="subcellular location">
    <subcellularLocation>
        <location evidence="1">Nucleus</location>
    </subcellularLocation>
</comment>
<feature type="compositionally biased region" description="Acidic residues" evidence="11">
    <location>
        <begin position="753"/>
        <end position="768"/>
    </location>
</feature>
<dbReference type="CDD" id="cd17920">
    <property type="entry name" value="DEXHc_RecQ"/>
    <property type="match status" value="1"/>
</dbReference>
<feature type="region of interest" description="Disordered" evidence="11">
    <location>
        <begin position="1013"/>
        <end position="1039"/>
    </location>
</feature>
<dbReference type="GO" id="GO:0005634">
    <property type="term" value="C:nucleus"/>
    <property type="evidence" value="ECO:0007669"/>
    <property type="project" value="TreeGrafter"/>
</dbReference>
<proteinExistence type="inferred from homology"/>
<keyword evidence="4" id="KW-0378">Hydrolase</keyword>
<feature type="region of interest" description="Disordered" evidence="11">
    <location>
        <begin position="842"/>
        <end position="944"/>
    </location>
</feature>
<dbReference type="SMART" id="SM00490">
    <property type="entry name" value="HELICc"/>
    <property type="match status" value="1"/>
</dbReference>
<feature type="compositionally biased region" description="Acidic residues" evidence="11">
    <location>
        <begin position="849"/>
        <end position="870"/>
    </location>
</feature>
<dbReference type="PROSITE" id="PS51194">
    <property type="entry name" value="HELICASE_CTER"/>
    <property type="match status" value="1"/>
</dbReference>
<dbReference type="FunFam" id="3.40.50.300:FF:001389">
    <property type="entry name" value="ATP-dependent DNA helicase RecQ"/>
    <property type="match status" value="1"/>
</dbReference>
<dbReference type="Pfam" id="PF00271">
    <property type="entry name" value="Helicase_C"/>
    <property type="match status" value="1"/>
</dbReference>
<feature type="compositionally biased region" description="Low complexity" evidence="11">
    <location>
        <begin position="655"/>
        <end position="672"/>
    </location>
</feature>
<dbReference type="InterPro" id="IPR004589">
    <property type="entry name" value="DNA_helicase_ATP-dep_RecQ"/>
</dbReference>
<feature type="compositionally biased region" description="Polar residues" evidence="11">
    <location>
        <begin position="926"/>
        <end position="935"/>
    </location>
</feature>
<dbReference type="InterPro" id="IPR011545">
    <property type="entry name" value="DEAD/DEAH_box_helicase_dom"/>
</dbReference>
<evidence type="ECO:0000256" key="1">
    <source>
        <dbReference type="ARBA" id="ARBA00004123"/>
    </source>
</evidence>
<dbReference type="CDD" id="cd18794">
    <property type="entry name" value="SF2_C_RecQ"/>
    <property type="match status" value="1"/>
</dbReference>
<feature type="domain" description="Helicase ATP-binding" evidence="12">
    <location>
        <begin position="32"/>
        <end position="211"/>
    </location>
</feature>
<dbReference type="PANTHER" id="PTHR13710:SF152">
    <property type="entry name" value="ATP-DEPENDENT DNA HELICASE Q5"/>
    <property type="match status" value="1"/>
</dbReference>
<dbReference type="GO" id="GO:0009378">
    <property type="term" value="F:four-way junction helicase activity"/>
    <property type="evidence" value="ECO:0007669"/>
    <property type="project" value="TreeGrafter"/>
</dbReference>
<accession>A0AA85KC57</accession>
<feature type="compositionally biased region" description="Basic and acidic residues" evidence="11">
    <location>
        <begin position="811"/>
        <end position="825"/>
    </location>
</feature>
<feature type="compositionally biased region" description="Basic and acidic residues" evidence="11">
    <location>
        <begin position="727"/>
        <end position="738"/>
    </location>
</feature>
<evidence type="ECO:0000313" key="14">
    <source>
        <dbReference type="Proteomes" id="UP000050795"/>
    </source>
</evidence>
<feature type="region of interest" description="Disordered" evidence="11">
    <location>
        <begin position="637"/>
        <end position="738"/>
    </location>
</feature>
<dbReference type="Pfam" id="PF16124">
    <property type="entry name" value="RecQ_Zn_bind"/>
    <property type="match status" value="1"/>
</dbReference>
<dbReference type="SMART" id="SM00487">
    <property type="entry name" value="DEXDc"/>
    <property type="match status" value="1"/>
</dbReference>
<dbReference type="Gene3D" id="3.40.50.300">
    <property type="entry name" value="P-loop containing nucleotide triphosphate hydrolases"/>
    <property type="match status" value="2"/>
</dbReference>
<keyword evidence="6" id="KW-0067">ATP-binding</keyword>
<evidence type="ECO:0000256" key="3">
    <source>
        <dbReference type="ARBA" id="ARBA00022741"/>
    </source>
</evidence>
<evidence type="ECO:0000313" key="15">
    <source>
        <dbReference type="WBParaSite" id="TREG1_80710.1"/>
    </source>
</evidence>
<dbReference type="Pfam" id="PF08236">
    <property type="entry name" value="SRI"/>
    <property type="match status" value="1"/>
</dbReference>